<dbReference type="SMART" id="SM00448">
    <property type="entry name" value="REC"/>
    <property type="match status" value="1"/>
</dbReference>
<evidence type="ECO:0000259" key="7">
    <source>
        <dbReference type="PROSITE" id="PS50110"/>
    </source>
</evidence>
<protein>
    <submittedName>
        <fullName evidence="8">DNA-binding NarL/FixJ family response regulator</fullName>
    </submittedName>
</protein>
<dbReference type="EMBL" id="JAUSWC010000018">
    <property type="protein sequence ID" value="MDQ0490021.1"/>
    <property type="molecule type" value="Genomic_DNA"/>
</dbReference>
<dbReference type="InterPro" id="IPR001789">
    <property type="entry name" value="Sig_transdc_resp-reg_receiver"/>
</dbReference>
<dbReference type="PROSITE" id="PS50110">
    <property type="entry name" value="RESPONSE_REGULATORY"/>
    <property type="match status" value="1"/>
</dbReference>
<dbReference type="CDD" id="cd17535">
    <property type="entry name" value="REC_NarL-like"/>
    <property type="match status" value="1"/>
</dbReference>
<reference evidence="8 9" key="1">
    <citation type="submission" date="2023-07" db="EMBL/GenBank/DDBJ databases">
        <title>Genomic Encyclopedia of Type Strains, Phase IV (KMG-IV): sequencing the most valuable type-strain genomes for metagenomic binning, comparative biology and taxonomic classification.</title>
        <authorList>
            <person name="Goeker M."/>
        </authorList>
    </citation>
    <scope>NUCLEOTIDE SEQUENCE [LARGE SCALE GENOMIC DNA]</scope>
    <source>
        <strain evidence="8 9">DSM 40573</strain>
    </source>
</reference>
<keyword evidence="1 5" id="KW-0597">Phosphoprotein</keyword>
<evidence type="ECO:0000256" key="4">
    <source>
        <dbReference type="ARBA" id="ARBA00023163"/>
    </source>
</evidence>
<name>A0ABU0KKS7_9ACTN</name>
<dbReference type="Pfam" id="PF00196">
    <property type="entry name" value="GerE"/>
    <property type="match status" value="1"/>
</dbReference>
<dbReference type="SUPFAM" id="SSF46894">
    <property type="entry name" value="C-terminal effector domain of the bipartite response regulators"/>
    <property type="match status" value="1"/>
</dbReference>
<dbReference type="PROSITE" id="PS00622">
    <property type="entry name" value="HTH_LUXR_1"/>
    <property type="match status" value="1"/>
</dbReference>
<dbReference type="InterPro" id="IPR011006">
    <property type="entry name" value="CheY-like_superfamily"/>
</dbReference>
<dbReference type="InterPro" id="IPR000792">
    <property type="entry name" value="Tscrpt_reg_LuxR_C"/>
</dbReference>
<evidence type="ECO:0000256" key="3">
    <source>
        <dbReference type="ARBA" id="ARBA00023125"/>
    </source>
</evidence>
<dbReference type="RefSeq" id="WP_019522662.1">
    <property type="nucleotide sequence ID" value="NZ_JAUSWC010000018.1"/>
</dbReference>
<dbReference type="PANTHER" id="PTHR43214">
    <property type="entry name" value="TWO-COMPONENT RESPONSE REGULATOR"/>
    <property type="match status" value="1"/>
</dbReference>
<keyword evidence="9" id="KW-1185">Reference proteome</keyword>
<evidence type="ECO:0000256" key="2">
    <source>
        <dbReference type="ARBA" id="ARBA00023015"/>
    </source>
</evidence>
<gene>
    <name evidence="8" type="ORF">QO019_004898</name>
</gene>
<dbReference type="PANTHER" id="PTHR43214:SF24">
    <property type="entry name" value="TRANSCRIPTIONAL REGULATORY PROTEIN NARL-RELATED"/>
    <property type="match status" value="1"/>
</dbReference>
<dbReference type="CDD" id="cd06170">
    <property type="entry name" value="LuxR_C_like"/>
    <property type="match status" value="1"/>
</dbReference>
<comment type="caution">
    <text evidence="8">The sequence shown here is derived from an EMBL/GenBank/DDBJ whole genome shotgun (WGS) entry which is preliminary data.</text>
</comment>
<evidence type="ECO:0000313" key="8">
    <source>
        <dbReference type="EMBL" id="MDQ0490021.1"/>
    </source>
</evidence>
<dbReference type="SUPFAM" id="SSF52172">
    <property type="entry name" value="CheY-like"/>
    <property type="match status" value="1"/>
</dbReference>
<evidence type="ECO:0000313" key="9">
    <source>
        <dbReference type="Proteomes" id="UP001236795"/>
    </source>
</evidence>
<keyword evidence="2" id="KW-0805">Transcription regulation</keyword>
<organism evidence="8 9">
    <name type="scientific">Streptomyces thermodiastaticus</name>
    <dbReference type="NCBI Taxonomy" id="44061"/>
    <lineage>
        <taxon>Bacteria</taxon>
        <taxon>Bacillati</taxon>
        <taxon>Actinomycetota</taxon>
        <taxon>Actinomycetes</taxon>
        <taxon>Kitasatosporales</taxon>
        <taxon>Streptomycetaceae</taxon>
        <taxon>Streptomyces</taxon>
    </lineage>
</organism>
<evidence type="ECO:0000256" key="1">
    <source>
        <dbReference type="ARBA" id="ARBA00022553"/>
    </source>
</evidence>
<dbReference type="Pfam" id="PF00072">
    <property type="entry name" value="Response_reg"/>
    <property type="match status" value="1"/>
</dbReference>
<dbReference type="Gene3D" id="3.40.50.2300">
    <property type="match status" value="1"/>
</dbReference>
<dbReference type="SMART" id="SM00421">
    <property type="entry name" value="HTH_LUXR"/>
    <property type="match status" value="1"/>
</dbReference>
<feature type="modified residue" description="4-aspartylphosphate" evidence="5">
    <location>
        <position position="60"/>
    </location>
</feature>
<dbReference type="InterPro" id="IPR039420">
    <property type="entry name" value="WalR-like"/>
</dbReference>
<dbReference type="GO" id="GO:0003677">
    <property type="term" value="F:DNA binding"/>
    <property type="evidence" value="ECO:0007669"/>
    <property type="project" value="UniProtKB-KW"/>
</dbReference>
<dbReference type="Proteomes" id="UP001236795">
    <property type="component" value="Unassembled WGS sequence"/>
</dbReference>
<feature type="domain" description="Response regulatory" evidence="7">
    <location>
        <begin position="9"/>
        <end position="129"/>
    </location>
</feature>
<keyword evidence="3 8" id="KW-0238">DNA-binding</keyword>
<dbReference type="InterPro" id="IPR016032">
    <property type="entry name" value="Sig_transdc_resp-reg_C-effctor"/>
</dbReference>
<dbReference type="PROSITE" id="PS50043">
    <property type="entry name" value="HTH_LUXR_2"/>
    <property type="match status" value="1"/>
</dbReference>
<evidence type="ECO:0000259" key="6">
    <source>
        <dbReference type="PROSITE" id="PS50043"/>
    </source>
</evidence>
<accession>A0ABU0KKS7</accession>
<sequence length="230" mass="24506">MTDTSHAVRVLIADDQPLQRMGTTMFLAGQPDIDVAGEAGDGGEAVRLARDVRPDVVLMDVRMPRLDGIAATRLIVTDHRGPEDAPRVLLLTTFDLDEYVLSGIEAGASGFLTKDAEPGDLLSAIRAVAAGDAVIAPSATRRLLSRLAAGRPDPVPLSAEEHAGIARLTARERMILMAMGEGLTNAEISRRLHLAESTVKSHVGRIFGKIGARDRVHAVILAFRAGLVRV</sequence>
<proteinExistence type="predicted"/>
<evidence type="ECO:0000256" key="5">
    <source>
        <dbReference type="PROSITE-ProRule" id="PRU00169"/>
    </source>
</evidence>
<keyword evidence="4" id="KW-0804">Transcription</keyword>
<dbReference type="InterPro" id="IPR058245">
    <property type="entry name" value="NreC/VraR/RcsB-like_REC"/>
</dbReference>
<dbReference type="PRINTS" id="PR00038">
    <property type="entry name" value="HTHLUXR"/>
</dbReference>
<feature type="domain" description="HTH luxR-type" evidence="6">
    <location>
        <begin position="161"/>
        <end position="226"/>
    </location>
</feature>